<dbReference type="InterPro" id="IPR000742">
    <property type="entry name" value="EGF"/>
</dbReference>
<evidence type="ECO:0000313" key="18">
    <source>
        <dbReference type="EMBL" id="OXU26312.1"/>
    </source>
</evidence>
<evidence type="ECO:0000313" key="19">
    <source>
        <dbReference type="Proteomes" id="UP000215335"/>
    </source>
</evidence>
<comment type="similarity">
    <text evidence="2 13">Belongs to the G-protein coupled receptor 1 family.</text>
</comment>
<keyword evidence="4 12" id="KW-0245">EGF-like domain</keyword>
<feature type="transmembrane region" description="Helical" evidence="15">
    <location>
        <begin position="457"/>
        <end position="475"/>
    </location>
</feature>
<dbReference type="Gene3D" id="2.10.25.10">
    <property type="entry name" value="Laminin"/>
    <property type="match status" value="3"/>
</dbReference>
<evidence type="ECO:0000259" key="17">
    <source>
        <dbReference type="PROSITE" id="PS50262"/>
    </source>
</evidence>
<dbReference type="GO" id="GO:0032870">
    <property type="term" value="P:cellular response to hormone stimulus"/>
    <property type="evidence" value="ECO:0007669"/>
    <property type="project" value="TreeGrafter"/>
</dbReference>
<comment type="caution">
    <text evidence="12">Lacks conserved residue(s) required for the propagation of feature annotation.</text>
</comment>
<feature type="transmembrane region" description="Helical" evidence="15">
    <location>
        <begin position="195"/>
        <end position="217"/>
    </location>
</feature>
<keyword evidence="3" id="KW-1003">Cell membrane</keyword>
<feature type="region of interest" description="Disordered" evidence="14">
    <location>
        <begin position="642"/>
        <end position="665"/>
    </location>
</feature>
<dbReference type="FunFam" id="2.10.25.10:FF:000027">
    <property type="entry name" value="Thrombospondin 3"/>
    <property type="match status" value="2"/>
</dbReference>
<evidence type="ECO:0000256" key="10">
    <source>
        <dbReference type="ARBA" id="ARBA00023157"/>
    </source>
</evidence>
<proteinExistence type="inferred from homology"/>
<feature type="transmembrane region" description="Helical" evidence="15">
    <location>
        <begin position="290"/>
        <end position="312"/>
    </location>
</feature>
<evidence type="ECO:0000256" key="15">
    <source>
        <dbReference type="SAM" id="Phobius"/>
    </source>
</evidence>
<keyword evidence="11 13" id="KW-0675">Receptor</keyword>
<dbReference type="SUPFAM" id="SSF81321">
    <property type="entry name" value="Family A G protein-coupled receptor-like"/>
    <property type="match status" value="1"/>
</dbReference>
<dbReference type="CDD" id="cd00053">
    <property type="entry name" value="EGF"/>
    <property type="match status" value="1"/>
</dbReference>
<keyword evidence="19" id="KW-1185">Reference proteome</keyword>
<dbReference type="EMBL" id="NNAY01000825">
    <property type="protein sequence ID" value="OXU26312.1"/>
    <property type="molecule type" value="Genomic_DNA"/>
</dbReference>
<evidence type="ECO:0008006" key="20">
    <source>
        <dbReference type="Google" id="ProtNLM"/>
    </source>
</evidence>
<dbReference type="InterPro" id="IPR017452">
    <property type="entry name" value="GPCR_Rhodpsn_7TM"/>
</dbReference>
<feature type="transmembrane region" description="Helical" evidence="15">
    <location>
        <begin position="148"/>
        <end position="170"/>
    </location>
</feature>
<evidence type="ECO:0000256" key="14">
    <source>
        <dbReference type="SAM" id="MobiDB-lite"/>
    </source>
</evidence>
<dbReference type="OrthoDB" id="6435638at2759"/>
<dbReference type="GO" id="GO:0004930">
    <property type="term" value="F:G protein-coupled receptor activity"/>
    <property type="evidence" value="ECO:0007669"/>
    <property type="project" value="UniProtKB-KW"/>
</dbReference>
<feature type="transmembrane region" description="Helical" evidence="15">
    <location>
        <begin position="256"/>
        <end position="278"/>
    </location>
</feature>
<dbReference type="GO" id="GO:0005509">
    <property type="term" value="F:calcium ion binding"/>
    <property type="evidence" value="ECO:0007669"/>
    <property type="project" value="InterPro"/>
</dbReference>
<keyword evidence="8 15" id="KW-1133">Transmembrane helix</keyword>
<feature type="transmembrane region" description="Helical" evidence="15">
    <location>
        <begin position="106"/>
        <end position="127"/>
    </location>
</feature>
<dbReference type="Pfam" id="PF00001">
    <property type="entry name" value="7tm_1"/>
    <property type="match status" value="1"/>
</dbReference>
<gene>
    <name evidence="18" type="ORF">TSAR_011626</name>
</gene>
<evidence type="ECO:0000256" key="8">
    <source>
        <dbReference type="ARBA" id="ARBA00022989"/>
    </source>
</evidence>
<dbReference type="SMART" id="SM00181">
    <property type="entry name" value="EGF"/>
    <property type="match status" value="3"/>
</dbReference>
<sequence length="878" mass="99141">MTTAPVNATTVASLGYEDLPIDMRFNAGHVVSIVTYSILMIISAVGNITVLALLLRRRGNAARTRINTMLIHLAIADLLVTFLMMPLEIGWAATVSWKAGDAMCRIMSFFRIFGLYLSSFILVCISVDRYHAVLRPLQMIDIDRRGRFMIAGSWICSALCSAPQMVVFHVEAHPTFTWYNQCITFNTFPSFTQELSYSLFGMVTMYWFPLIVIIYTYTSILAEMYRRSKDTTSDRIRRSSLGFLGRARVRTLKMTIIIVLVFFICWTPYYVMSLWYWIDSVTATKVDLRIQKALFLFACTNSCMNPIVYGAFNIRKGNKDVSASRKIITCSSKGSANEMGCRVSWQQTSPRSERRVRIQTQITLVPSGKYDAIELGINDLGDAYYMYDFGRAYTDELVTAYSLRSIGIEARLELCRKSSEIPTMHYGCTYSDVVKGMKNLYISGADRPSTSVTMRGVATIVLFVALATISSSSLAPDEGLTKTLKKVLMDDKFAITVDHVKSRKKPTNFIETFFAAEYLNAKSKLVAMIDRRSKRIILETVQDNQPRREHIVADSLDISEPFRNLVLIVDQRAQKVQVYVDCKLQGEIALRRSLKQMAQHAGDLPLEVFRERRYRTRIYGSGEIEQALHRENCPSTTLYDLEVPEDSRQQHGNQSTRVRRRGDIPGDIPALVDPNGCYTDELMAKTLNQLIDAIRKMWTKLDLNLLESKRIRELLENCAACQEKPTPPPPPPRSCRYNSPCFPNAECRDTPSGPQCLRCPSGYYGDGRNCRRYPGCSDGPCFEGVDCMDTATGFTCGPCPRGYTGNGQHCERVNACQPNPCFPNVPCNPTHVPPYFRCGHCPAGYHGNGVSCSREDECDLAKPCWQGVRCHKYESGYR</sequence>
<keyword evidence="7" id="KW-0106">Calcium</keyword>
<evidence type="ECO:0000259" key="16">
    <source>
        <dbReference type="PROSITE" id="PS50026"/>
    </source>
</evidence>
<evidence type="ECO:0000256" key="6">
    <source>
        <dbReference type="ARBA" id="ARBA00022737"/>
    </source>
</evidence>
<keyword evidence="13" id="KW-0297">G-protein coupled receptor</keyword>
<evidence type="ECO:0000256" key="3">
    <source>
        <dbReference type="ARBA" id="ARBA00022475"/>
    </source>
</evidence>
<dbReference type="Gene3D" id="1.20.1070.10">
    <property type="entry name" value="Rhodopsin 7-helix transmembrane proteins"/>
    <property type="match status" value="1"/>
</dbReference>
<dbReference type="AlphaFoldDB" id="A0A232F6V2"/>
<keyword evidence="9 15" id="KW-0472">Membrane</keyword>
<dbReference type="InterPro" id="IPR000276">
    <property type="entry name" value="GPCR_Rhodpsn"/>
</dbReference>
<feature type="transmembrane region" description="Helical" evidence="15">
    <location>
        <begin position="66"/>
        <end position="86"/>
    </location>
</feature>
<name>A0A232F6V2_9HYME</name>
<dbReference type="GO" id="GO:0042277">
    <property type="term" value="F:peptide binding"/>
    <property type="evidence" value="ECO:0007669"/>
    <property type="project" value="TreeGrafter"/>
</dbReference>
<comment type="caution">
    <text evidence="18">The sequence shown here is derived from an EMBL/GenBank/DDBJ whole genome shotgun (WGS) entry which is preliminary data.</text>
</comment>
<dbReference type="PROSITE" id="PS50262">
    <property type="entry name" value="G_PROTEIN_RECEP_F1_2"/>
    <property type="match status" value="1"/>
</dbReference>
<keyword evidence="10" id="KW-1015">Disulfide bond</keyword>
<dbReference type="PANTHER" id="PTHR24241:SF59">
    <property type="entry name" value="ADIPOKINETIC HORMONE RECEPTOR, ISOFORM C"/>
    <property type="match status" value="1"/>
</dbReference>
<dbReference type="Proteomes" id="UP000215335">
    <property type="component" value="Unassembled WGS sequence"/>
</dbReference>
<evidence type="ECO:0000256" key="12">
    <source>
        <dbReference type="PROSITE-ProRule" id="PRU00076"/>
    </source>
</evidence>
<dbReference type="PANTHER" id="PTHR24241">
    <property type="entry name" value="NEUROPEPTIDE RECEPTOR-RELATED G-PROTEIN COUPLED RECEPTOR"/>
    <property type="match status" value="1"/>
</dbReference>
<dbReference type="PRINTS" id="PR00237">
    <property type="entry name" value="GPCRRHODOPSN"/>
</dbReference>
<keyword evidence="13" id="KW-0807">Transducer</keyword>
<evidence type="ECO:0000256" key="5">
    <source>
        <dbReference type="ARBA" id="ARBA00022692"/>
    </source>
</evidence>
<comment type="subcellular location">
    <subcellularLocation>
        <location evidence="1">Cell membrane</location>
        <topology evidence="1">Multi-pass membrane protein</topology>
    </subcellularLocation>
</comment>
<dbReference type="SMART" id="SM00179">
    <property type="entry name" value="EGF_CA"/>
    <property type="match status" value="3"/>
</dbReference>
<protein>
    <recommendedName>
        <fullName evidence="20">G-protein coupled receptors family 1 profile domain-containing protein</fullName>
    </recommendedName>
</protein>
<evidence type="ECO:0000256" key="4">
    <source>
        <dbReference type="ARBA" id="ARBA00022536"/>
    </source>
</evidence>
<dbReference type="GO" id="GO:0005886">
    <property type="term" value="C:plasma membrane"/>
    <property type="evidence" value="ECO:0007669"/>
    <property type="project" value="UniProtKB-SubCell"/>
</dbReference>
<dbReference type="PROSITE" id="PS00237">
    <property type="entry name" value="G_PROTEIN_RECEP_F1_1"/>
    <property type="match status" value="1"/>
</dbReference>
<accession>A0A232F6V2</accession>
<evidence type="ECO:0000256" key="9">
    <source>
        <dbReference type="ARBA" id="ARBA00023136"/>
    </source>
</evidence>
<dbReference type="GO" id="GO:0097003">
    <property type="term" value="F:adipokinetic hormone receptor activity"/>
    <property type="evidence" value="ECO:0007669"/>
    <property type="project" value="TreeGrafter"/>
</dbReference>
<feature type="transmembrane region" description="Helical" evidence="15">
    <location>
        <begin position="33"/>
        <end position="54"/>
    </location>
</feature>
<evidence type="ECO:0000256" key="13">
    <source>
        <dbReference type="RuleBase" id="RU000688"/>
    </source>
</evidence>
<feature type="domain" description="G-protein coupled receptors family 1 profile" evidence="17">
    <location>
        <begin position="46"/>
        <end position="309"/>
    </location>
</feature>
<evidence type="ECO:0000256" key="2">
    <source>
        <dbReference type="ARBA" id="ARBA00010663"/>
    </source>
</evidence>
<dbReference type="CDD" id="cd15382">
    <property type="entry name" value="7tmA_AKHR"/>
    <property type="match status" value="1"/>
</dbReference>
<keyword evidence="5 13" id="KW-0812">Transmembrane</keyword>
<feature type="domain" description="EGF-like" evidence="16">
    <location>
        <begin position="731"/>
        <end position="771"/>
    </location>
</feature>
<keyword evidence="6" id="KW-0677">Repeat</keyword>
<organism evidence="18 19">
    <name type="scientific">Trichomalopsis sarcophagae</name>
    <dbReference type="NCBI Taxonomy" id="543379"/>
    <lineage>
        <taxon>Eukaryota</taxon>
        <taxon>Metazoa</taxon>
        <taxon>Ecdysozoa</taxon>
        <taxon>Arthropoda</taxon>
        <taxon>Hexapoda</taxon>
        <taxon>Insecta</taxon>
        <taxon>Pterygota</taxon>
        <taxon>Neoptera</taxon>
        <taxon>Endopterygota</taxon>
        <taxon>Hymenoptera</taxon>
        <taxon>Apocrita</taxon>
        <taxon>Proctotrupomorpha</taxon>
        <taxon>Chalcidoidea</taxon>
        <taxon>Pteromalidae</taxon>
        <taxon>Pteromalinae</taxon>
        <taxon>Trichomalopsis</taxon>
    </lineage>
</organism>
<dbReference type="STRING" id="543379.A0A232F6V2"/>
<dbReference type="PROSITE" id="PS50026">
    <property type="entry name" value="EGF_3"/>
    <property type="match status" value="1"/>
</dbReference>
<dbReference type="CDD" id="cd16081">
    <property type="entry name" value="TSPcc_insect"/>
    <property type="match status" value="1"/>
</dbReference>
<evidence type="ECO:0000256" key="1">
    <source>
        <dbReference type="ARBA" id="ARBA00004651"/>
    </source>
</evidence>
<evidence type="ECO:0000256" key="11">
    <source>
        <dbReference type="ARBA" id="ARBA00023170"/>
    </source>
</evidence>
<evidence type="ECO:0000256" key="7">
    <source>
        <dbReference type="ARBA" id="ARBA00022837"/>
    </source>
</evidence>
<dbReference type="InterPro" id="IPR001881">
    <property type="entry name" value="EGF-like_Ca-bd_dom"/>
</dbReference>
<reference evidence="18 19" key="1">
    <citation type="journal article" date="2017" name="Curr. Biol.">
        <title>The Evolution of Venom by Co-option of Single-Copy Genes.</title>
        <authorList>
            <person name="Martinson E.O."/>
            <person name="Mrinalini"/>
            <person name="Kelkar Y.D."/>
            <person name="Chang C.H."/>
            <person name="Werren J.H."/>
        </authorList>
    </citation>
    <scope>NUCLEOTIDE SEQUENCE [LARGE SCALE GENOMIC DNA]</scope>
    <source>
        <strain evidence="18 19">Alberta</strain>
        <tissue evidence="18">Whole body</tissue>
    </source>
</reference>